<dbReference type="SUPFAM" id="SSF89963">
    <property type="entry name" value="YajQ-like"/>
    <property type="match status" value="2"/>
</dbReference>
<dbReference type="InterPro" id="IPR035570">
    <property type="entry name" value="UPF0234_N"/>
</dbReference>
<dbReference type="InterPro" id="IPR035571">
    <property type="entry name" value="UPF0234-like_C"/>
</dbReference>
<dbReference type="InterPro" id="IPR007551">
    <property type="entry name" value="YajQ/Smlt4090-like"/>
</dbReference>
<dbReference type="AlphaFoldDB" id="A0A382B1P3"/>
<dbReference type="HAMAP" id="MF_00632">
    <property type="entry name" value="UPF0234"/>
    <property type="match status" value="1"/>
</dbReference>
<sequence length="160" mass="18094">VPSFDIKSELNSHELTNGVDQANRIIQNRFDLKGTGAKITLEEGKLSLVSKEQFQLHQILPILNESLTKRGLDIKSLRPQDIEVTTGQAKQEIFLIEGISKEISKDIIQMVKSSKIKVQVSIQGETIRVNGKKRDDLQNVIELVKSSKIDIPLQFENFRD</sequence>
<dbReference type="Pfam" id="PF04461">
    <property type="entry name" value="YajQ"/>
    <property type="match status" value="1"/>
</dbReference>
<keyword evidence="1" id="KW-0547">Nucleotide-binding</keyword>
<organism evidence="3">
    <name type="scientific">marine metagenome</name>
    <dbReference type="NCBI Taxonomy" id="408172"/>
    <lineage>
        <taxon>unclassified sequences</taxon>
        <taxon>metagenomes</taxon>
        <taxon>ecological metagenomes</taxon>
    </lineage>
</organism>
<dbReference type="EMBL" id="UINC01027639">
    <property type="protein sequence ID" value="SVB07222.1"/>
    <property type="molecule type" value="Genomic_DNA"/>
</dbReference>
<evidence type="ECO:0008006" key="4">
    <source>
        <dbReference type="Google" id="ProtNLM"/>
    </source>
</evidence>
<dbReference type="Gene3D" id="3.30.70.860">
    <property type="match status" value="1"/>
</dbReference>
<evidence type="ECO:0000313" key="3">
    <source>
        <dbReference type="EMBL" id="SVB07222.1"/>
    </source>
</evidence>
<proteinExistence type="inferred from homology"/>
<reference evidence="3" key="1">
    <citation type="submission" date="2018-05" db="EMBL/GenBank/DDBJ databases">
        <authorList>
            <person name="Lanie J.A."/>
            <person name="Ng W.-L."/>
            <person name="Kazmierczak K.M."/>
            <person name="Andrzejewski T.M."/>
            <person name="Davidsen T.M."/>
            <person name="Wayne K.J."/>
            <person name="Tettelin H."/>
            <person name="Glass J.I."/>
            <person name="Rusch D."/>
            <person name="Podicherti R."/>
            <person name="Tsui H.-C.T."/>
            <person name="Winkler M.E."/>
        </authorList>
    </citation>
    <scope>NUCLEOTIDE SEQUENCE</scope>
</reference>
<dbReference type="Gene3D" id="3.30.70.990">
    <property type="entry name" value="YajQ-like, domain 2"/>
    <property type="match status" value="1"/>
</dbReference>
<comment type="similarity">
    <text evidence="2">Belongs to the YajQ family.</text>
</comment>
<dbReference type="PANTHER" id="PTHR30476:SF0">
    <property type="entry name" value="UPF0234 PROTEIN YAJQ"/>
    <property type="match status" value="1"/>
</dbReference>
<dbReference type="NCBIfam" id="NF003819">
    <property type="entry name" value="PRK05412.1"/>
    <property type="match status" value="1"/>
</dbReference>
<dbReference type="PANTHER" id="PTHR30476">
    <property type="entry name" value="UPF0234 PROTEIN YAJQ"/>
    <property type="match status" value="1"/>
</dbReference>
<feature type="non-terminal residue" evidence="3">
    <location>
        <position position="1"/>
    </location>
</feature>
<dbReference type="GO" id="GO:0000166">
    <property type="term" value="F:nucleotide binding"/>
    <property type="evidence" value="ECO:0007669"/>
    <property type="project" value="UniProtKB-KW"/>
</dbReference>
<accession>A0A382B1P3</accession>
<dbReference type="CDD" id="cd11740">
    <property type="entry name" value="YajQ_like"/>
    <property type="match status" value="1"/>
</dbReference>
<evidence type="ECO:0000256" key="1">
    <source>
        <dbReference type="ARBA" id="ARBA00022741"/>
    </source>
</evidence>
<dbReference type="GO" id="GO:0005829">
    <property type="term" value="C:cytosol"/>
    <property type="evidence" value="ECO:0007669"/>
    <property type="project" value="TreeGrafter"/>
</dbReference>
<evidence type="ECO:0000256" key="2">
    <source>
        <dbReference type="ARBA" id="ARBA00093450"/>
    </source>
</evidence>
<gene>
    <name evidence="3" type="ORF">METZ01_LOCUS160076</name>
</gene>
<protein>
    <recommendedName>
        <fullName evidence="4">YajQ family cyclic di-GMP-binding protein</fullName>
    </recommendedName>
</protein>
<dbReference type="InterPro" id="IPR036183">
    <property type="entry name" value="YajQ-like_sf"/>
</dbReference>
<name>A0A382B1P3_9ZZZZ</name>